<comment type="caution">
    <text evidence="2">The sequence shown here is derived from an EMBL/GenBank/DDBJ whole genome shotgun (WGS) entry which is preliminary data.</text>
</comment>
<evidence type="ECO:0000313" key="2">
    <source>
        <dbReference type="EMBL" id="CAG9323972.1"/>
    </source>
</evidence>
<feature type="transmembrane region" description="Helical" evidence="1">
    <location>
        <begin position="325"/>
        <end position="350"/>
    </location>
</feature>
<gene>
    <name evidence="2" type="ORF">BSTOLATCC_MIC34998</name>
</gene>
<reference evidence="2" key="1">
    <citation type="submission" date="2021-09" db="EMBL/GenBank/DDBJ databases">
        <authorList>
            <consortium name="AG Swart"/>
            <person name="Singh M."/>
            <person name="Singh A."/>
            <person name="Seah K."/>
            <person name="Emmerich C."/>
        </authorList>
    </citation>
    <scope>NUCLEOTIDE SEQUENCE</scope>
    <source>
        <strain evidence="2">ATCC30299</strain>
    </source>
</reference>
<keyword evidence="1" id="KW-1133">Transmembrane helix</keyword>
<protein>
    <submittedName>
        <fullName evidence="2">Uncharacterized protein</fullName>
    </submittedName>
</protein>
<organism evidence="2 3">
    <name type="scientific">Blepharisma stoltei</name>
    <dbReference type="NCBI Taxonomy" id="1481888"/>
    <lineage>
        <taxon>Eukaryota</taxon>
        <taxon>Sar</taxon>
        <taxon>Alveolata</taxon>
        <taxon>Ciliophora</taxon>
        <taxon>Postciliodesmatophora</taxon>
        <taxon>Heterotrichea</taxon>
        <taxon>Heterotrichida</taxon>
        <taxon>Blepharismidae</taxon>
        <taxon>Blepharisma</taxon>
    </lineage>
</organism>
<sequence length="368" mass="43323">MEKLNSSIDVSNEVVFFVLNGYDEAFHYCNQSMHEIVACQKSQILDYKSEILVLLIVGIFAFALCICFMTPFCYSAIKNENILWNKIRKHAYKYYDKLYQPCIERLSSIHSKLETTVNNELRFKNDQNFRNSWKYIWRLCLLLIVTSAFCIVSITVFYGMLIKYLYSRPELIENLLNSQILLTDLDVWTTEASLKITSYSIEGQTEYPNPFSNTYKKFIDSVSRINVQQKKIRDPKYSPIISDSFKQRFYEEYAKSERLEHRMGSYAAEEYSITEAEFISRFDAQYINDWINLVVELQDLDSIYDGLIDSINKYSLSVINQQMKIIIAALVIFIICCCVMYACLYLTFFIKEKRNLKRISSMLEIMPQ</sequence>
<dbReference type="AlphaFoldDB" id="A0AAU9JFX0"/>
<feature type="transmembrane region" description="Helical" evidence="1">
    <location>
        <begin position="139"/>
        <end position="161"/>
    </location>
</feature>
<evidence type="ECO:0000256" key="1">
    <source>
        <dbReference type="SAM" id="Phobius"/>
    </source>
</evidence>
<dbReference type="EMBL" id="CAJZBQ010000035">
    <property type="protein sequence ID" value="CAG9323972.1"/>
    <property type="molecule type" value="Genomic_DNA"/>
</dbReference>
<dbReference type="Proteomes" id="UP001162131">
    <property type="component" value="Unassembled WGS sequence"/>
</dbReference>
<accession>A0AAU9JFX0</accession>
<feature type="transmembrane region" description="Helical" evidence="1">
    <location>
        <begin position="51"/>
        <end position="77"/>
    </location>
</feature>
<keyword evidence="1" id="KW-0472">Membrane</keyword>
<keyword evidence="3" id="KW-1185">Reference proteome</keyword>
<proteinExistence type="predicted"/>
<evidence type="ECO:0000313" key="3">
    <source>
        <dbReference type="Proteomes" id="UP001162131"/>
    </source>
</evidence>
<keyword evidence="1" id="KW-0812">Transmembrane</keyword>
<name>A0AAU9JFX0_9CILI</name>